<accession>A0A0C2Z1E3</accession>
<dbReference type="EMBL" id="JXSL01000005">
    <property type="protein sequence ID" value="KIM00736.1"/>
    <property type="molecule type" value="Genomic_DNA"/>
</dbReference>
<dbReference type="AlphaFoldDB" id="A0A0C2Z1E3"/>
<evidence type="ECO:0000313" key="2">
    <source>
        <dbReference type="EMBL" id="KIM00736.1"/>
    </source>
</evidence>
<proteinExistence type="predicted"/>
<comment type="caution">
    <text evidence="2">The sequence shown here is derived from an EMBL/GenBank/DDBJ whole genome shotgun (WGS) entry which is preliminary data.</text>
</comment>
<dbReference type="Proteomes" id="UP000031971">
    <property type="component" value="Unassembled WGS sequence"/>
</dbReference>
<organism evidence="2 3">
    <name type="scientific">Paramagnetospirillum magnetotacticum MS-1</name>
    <dbReference type="NCBI Taxonomy" id="272627"/>
    <lineage>
        <taxon>Bacteria</taxon>
        <taxon>Pseudomonadati</taxon>
        <taxon>Pseudomonadota</taxon>
        <taxon>Alphaproteobacteria</taxon>
        <taxon>Rhodospirillales</taxon>
        <taxon>Magnetospirillaceae</taxon>
        <taxon>Paramagnetospirillum</taxon>
    </lineage>
</organism>
<reference evidence="2 3" key="1">
    <citation type="submission" date="2015-01" db="EMBL/GenBank/DDBJ databases">
        <title>Genome Sequence of Magnetospirillum magnetotacticum Strain MS-1.</title>
        <authorList>
            <person name="Marinov G.K."/>
            <person name="Smalley M.D."/>
            <person name="DeSalvo G."/>
        </authorList>
    </citation>
    <scope>NUCLEOTIDE SEQUENCE [LARGE SCALE GENOMIC DNA]</scope>
    <source>
        <strain evidence="2 3">MS-1</strain>
    </source>
</reference>
<protein>
    <submittedName>
        <fullName evidence="2">Uncharacterized protein</fullName>
    </submittedName>
</protein>
<feature type="region of interest" description="Disordered" evidence="1">
    <location>
        <begin position="1"/>
        <end position="22"/>
    </location>
</feature>
<dbReference type="RefSeq" id="WP_152619645.1">
    <property type="nucleotide sequence ID" value="NZ_JXSL01000005.1"/>
</dbReference>
<dbReference type="Pfam" id="PF20346">
    <property type="entry name" value="DUF6641"/>
    <property type="match status" value="1"/>
</dbReference>
<dbReference type="OrthoDB" id="7348401at2"/>
<evidence type="ECO:0000256" key="1">
    <source>
        <dbReference type="SAM" id="MobiDB-lite"/>
    </source>
</evidence>
<evidence type="ECO:0000313" key="3">
    <source>
        <dbReference type="Proteomes" id="UP000031971"/>
    </source>
</evidence>
<sequence>MSLSELKFSTDKRPTPAFRANPTEKARSAVLASIAVQRTLLNSERTGTAHSITKTVKTVDTDGNVITNTVQRKPRKWWFTNPQGVFLIEVLFGGQPIAINGKQTAIEAGDLDGVEKVLTIIATAVGAGELDKVLADAKSKRKAGRPKKAS</sequence>
<dbReference type="InterPro" id="IPR046581">
    <property type="entry name" value="DUF6641"/>
</dbReference>
<dbReference type="STRING" id="272627.CCC_01730"/>
<name>A0A0C2Z1E3_PARME</name>
<keyword evidence="3" id="KW-1185">Reference proteome</keyword>
<gene>
    <name evidence="2" type="ORF">CCC_01730</name>
</gene>